<sequence length="211" mass="24168">MKISLTLLLLAFLLVPVTRAEAQTAEVTQLILNIEKLNQLRKILKELKAGYEILFKGYNTIRDLSRGNFKLHEAFLDGLLQVSPAVKKYSRVQDIIQCQLALVKEYRTAYQKLSSTDNFTQDELAYMEDVYTDLIQGSVKNLDALTTVLTAKKLRASDDERLRLIDSIYEDMTDKLTFLRHFNSNSAVLGAQRASEKADIELRKKMYDIEP</sequence>
<name>A0A4U6CX76_9BACT</name>
<reference evidence="3 4" key="1">
    <citation type="submission" date="2019-05" db="EMBL/GenBank/DDBJ databases">
        <title>Dyadobacter AR-3-8 sp. nov., isolated from arctic soil.</title>
        <authorList>
            <person name="Chaudhary D.K."/>
        </authorList>
    </citation>
    <scope>NUCLEOTIDE SEQUENCE [LARGE SCALE GENOMIC DNA]</scope>
    <source>
        <strain evidence="3 4">AR-3-8</strain>
    </source>
</reference>
<evidence type="ECO:0000313" key="3">
    <source>
        <dbReference type="EMBL" id="TKT86014.1"/>
    </source>
</evidence>
<dbReference type="RefSeq" id="WP_137344288.1">
    <property type="nucleotide sequence ID" value="NZ_SZVO01000026.1"/>
</dbReference>
<dbReference type="Proteomes" id="UP000304900">
    <property type="component" value="Unassembled WGS sequence"/>
</dbReference>
<dbReference type="OrthoDB" id="826958at2"/>
<keyword evidence="1" id="KW-0175">Coiled coil</keyword>
<evidence type="ECO:0000256" key="1">
    <source>
        <dbReference type="SAM" id="Coils"/>
    </source>
</evidence>
<keyword evidence="2" id="KW-0732">Signal</keyword>
<evidence type="ECO:0000313" key="4">
    <source>
        <dbReference type="Proteomes" id="UP000304900"/>
    </source>
</evidence>
<keyword evidence="4" id="KW-1185">Reference proteome</keyword>
<dbReference type="EMBL" id="SZVO01000026">
    <property type="protein sequence ID" value="TKT86014.1"/>
    <property type="molecule type" value="Genomic_DNA"/>
</dbReference>
<protein>
    <submittedName>
        <fullName evidence="3">TerB family tellurite resistance protein</fullName>
    </submittedName>
</protein>
<comment type="caution">
    <text evidence="3">The sequence shown here is derived from an EMBL/GenBank/DDBJ whole genome shotgun (WGS) entry which is preliminary data.</text>
</comment>
<evidence type="ECO:0000256" key="2">
    <source>
        <dbReference type="SAM" id="SignalP"/>
    </source>
</evidence>
<feature type="coiled-coil region" evidence="1">
    <location>
        <begin position="20"/>
        <end position="47"/>
    </location>
</feature>
<gene>
    <name evidence="3" type="ORF">FDK13_32975</name>
</gene>
<organism evidence="3 4">
    <name type="scientific">Dyadobacter frigoris</name>
    <dbReference type="NCBI Taxonomy" id="2576211"/>
    <lineage>
        <taxon>Bacteria</taxon>
        <taxon>Pseudomonadati</taxon>
        <taxon>Bacteroidota</taxon>
        <taxon>Cytophagia</taxon>
        <taxon>Cytophagales</taxon>
        <taxon>Spirosomataceae</taxon>
        <taxon>Dyadobacter</taxon>
    </lineage>
</organism>
<feature type="chain" id="PRO_5020508210" evidence="2">
    <location>
        <begin position="23"/>
        <end position="211"/>
    </location>
</feature>
<dbReference type="AlphaFoldDB" id="A0A4U6CX76"/>
<accession>A0A4U6CX76</accession>
<feature type="signal peptide" evidence="2">
    <location>
        <begin position="1"/>
        <end position="22"/>
    </location>
</feature>
<proteinExistence type="predicted"/>